<dbReference type="EMBL" id="CP084931">
    <property type="protein sequence ID" value="USI74818.1"/>
    <property type="molecule type" value="Genomic_DNA"/>
</dbReference>
<evidence type="ECO:0000313" key="4">
    <source>
        <dbReference type="Proteomes" id="UP001056937"/>
    </source>
</evidence>
<dbReference type="Pfam" id="PF02698">
    <property type="entry name" value="DUF218"/>
    <property type="match status" value="1"/>
</dbReference>
<dbReference type="InterPro" id="IPR014729">
    <property type="entry name" value="Rossmann-like_a/b/a_fold"/>
</dbReference>
<protein>
    <submittedName>
        <fullName evidence="3">YdcF family protein</fullName>
    </submittedName>
</protein>
<feature type="signal peptide" evidence="1">
    <location>
        <begin position="1"/>
        <end position="20"/>
    </location>
</feature>
<gene>
    <name evidence="3" type="ORF">LHA26_18905</name>
</gene>
<dbReference type="Gene3D" id="3.40.50.620">
    <property type="entry name" value="HUPs"/>
    <property type="match status" value="1"/>
</dbReference>
<keyword evidence="4" id="KW-1185">Reference proteome</keyword>
<keyword evidence="1" id="KW-0732">Signal</keyword>
<sequence length="389" mass="40609">MRARRGVTAAALALALMAMAATNAAAAETPLSPSAPLADRQAEEMGQALYPRVRALARPPAAARLAQAAPLATLFAGRSARLAACAATDAACRIAAARWPEAERAALAQASGQGAPLARELEALDGVLAVYGLGAASRYPKIDGPVFAADSADFADSRAIALMTAQAAGWGAPDTLSGSLGLALALLDANGRDEAIRFAPLDARENAGAAARARQTAWSRYRFTALIVPGVGPEDMASAISSRSLFHATLAAQRFKAGWAPLIVVSGAAVHPRGTRFVEAVELRRVLVERFGVPASAIVLEPYARHTTTNLRNASRRLAALGVPLDRPALIVTDAEQSAYIEGPRFVARNAEELGYQPGAIGRRLSRFDLEFRPSAASLAADPRDPLDP</sequence>
<dbReference type="CDD" id="cd06259">
    <property type="entry name" value="YdcF-like"/>
    <property type="match status" value="1"/>
</dbReference>
<feature type="chain" id="PRO_5045739639" evidence="1">
    <location>
        <begin position="21"/>
        <end position="389"/>
    </location>
</feature>
<dbReference type="InterPro" id="IPR003848">
    <property type="entry name" value="DUF218"/>
</dbReference>
<dbReference type="RefSeq" id="WP_252168632.1">
    <property type="nucleotide sequence ID" value="NZ_CP084931.1"/>
</dbReference>
<evidence type="ECO:0000313" key="3">
    <source>
        <dbReference type="EMBL" id="USI74818.1"/>
    </source>
</evidence>
<evidence type="ECO:0000259" key="2">
    <source>
        <dbReference type="Pfam" id="PF02698"/>
    </source>
</evidence>
<organism evidence="3 4">
    <name type="scientific">Sphingomonas morindae</name>
    <dbReference type="NCBI Taxonomy" id="1541170"/>
    <lineage>
        <taxon>Bacteria</taxon>
        <taxon>Pseudomonadati</taxon>
        <taxon>Pseudomonadota</taxon>
        <taxon>Alphaproteobacteria</taxon>
        <taxon>Sphingomonadales</taxon>
        <taxon>Sphingomonadaceae</taxon>
        <taxon>Sphingomonas</taxon>
    </lineage>
</organism>
<feature type="domain" description="DUF218" evidence="2">
    <location>
        <begin position="226"/>
        <end position="335"/>
    </location>
</feature>
<name>A0ABY4XD29_9SPHN</name>
<dbReference type="Proteomes" id="UP001056937">
    <property type="component" value="Chromosome 2"/>
</dbReference>
<accession>A0ABY4XD29</accession>
<evidence type="ECO:0000256" key="1">
    <source>
        <dbReference type="SAM" id="SignalP"/>
    </source>
</evidence>
<proteinExistence type="predicted"/>
<reference evidence="3" key="1">
    <citation type="journal article" date="2022" name="Toxins">
        <title>Genomic Analysis of Sphingopyxis sp. USTB-05 for Biodegrading Cyanobacterial Hepatotoxins.</title>
        <authorList>
            <person name="Liu C."/>
            <person name="Xu Q."/>
            <person name="Zhao Z."/>
            <person name="Zhang H."/>
            <person name="Liu X."/>
            <person name="Yin C."/>
            <person name="Liu Y."/>
            <person name="Yan H."/>
        </authorList>
    </citation>
    <scope>NUCLEOTIDE SEQUENCE</scope>
    <source>
        <strain evidence="3">NBD5</strain>
    </source>
</reference>